<dbReference type="Proteomes" id="UP000237771">
    <property type="component" value="Unassembled WGS sequence"/>
</dbReference>
<accession>A0A1M5RYS4</accession>
<reference evidence="2 5" key="3">
    <citation type="submission" date="2018-03" db="EMBL/GenBank/DDBJ databases">
        <title>Genomic Encyclopedia of Archaeal and Bacterial Type Strains, Phase II (KMG-II): from individual species to whole genera.</title>
        <authorList>
            <person name="Goeker M."/>
        </authorList>
    </citation>
    <scope>NUCLEOTIDE SEQUENCE [LARGE SCALE GENOMIC DNA]</scope>
    <source>
        <strain evidence="2 5">DSM 17797</strain>
    </source>
</reference>
<organism evidence="3 4">
    <name type="scientific">Flavobacterium granuli</name>
    <dbReference type="NCBI Taxonomy" id="280093"/>
    <lineage>
        <taxon>Bacteria</taxon>
        <taxon>Pseudomonadati</taxon>
        <taxon>Bacteroidota</taxon>
        <taxon>Flavobacteriia</taxon>
        <taxon>Flavobacteriales</taxon>
        <taxon>Flavobacteriaceae</taxon>
        <taxon>Flavobacterium</taxon>
    </lineage>
</organism>
<dbReference type="Proteomes" id="UP000184384">
    <property type="component" value="Unassembled WGS sequence"/>
</dbReference>
<evidence type="ECO:0000313" key="3">
    <source>
        <dbReference type="EMBL" id="SHH31396.1"/>
    </source>
</evidence>
<feature type="signal peptide" evidence="1">
    <location>
        <begin position="1"/>
        <end position="21"/>
    </location>
</feature>
<evidence type="ECO:0000313" key="5">
    <source>
        <dbReference type="Proteomes" id="UP000237771"/>
    </source>
</evidence>
<protein>
    <submittedName>
        <fullName evidence="3">Uncharacterized protein</fullName>
    </submittedName>
</protein>
<keyword evidence="1" id="KW-0732">Signal</keyword>
<proteinExistence type="predicted"/>
<dbReference type="EMBL" id="FQWO01000011">
    <property type="protein sequence ID" value="SHH31396.1"/>
    <property type="molecule type" value="Genomic_DNA"/>
</dbReference>
<sequence>MKLAYILFLQICLLTISNSYGNCTVNRINNNTATESVLEVLTDNTPKFEKAFTDNNQLEFILSENTFETKKDTTGLFGFPLNLNGKNLRDRCFVYTKSIKLNNKGLLERNSIPFRNVARNILFHNLKIHF</sequence>
<dbReference type="OrthoDB" id="1363967at2"/>
<evidence type="ECO:0000313" key="2">
    <source>
        <dbReference type="EMBL" id="PRZ21149.1"/>
    </source>
</evidence>
<feature type="chain" id="PRO_5012500038" evidence="1">
    <location>
        <begin position="22"/>
        <end position="130"/>
    </location>
</feature>
<name>A0A1M5RYS4_9FLAO</name>
<keyword evidence="5" id="KW-1185">Reference proteome</keyword>
<reference evidence="4" key="1">
    <citation type="submission" date="2016-11" db="EMBL/GenBank/DDBJ databases">
        <authorList>
            <person name="Varghese N."/>
            <person name="Submissions S."/>
        </authorList>
    </citation>
    <scope>NUCLEOTIDE SEQUENCE [LARGE SCALE GENOMIC DNA]</scope>
    <source>
        <strain evidence="4">DSM 19729</strain>
    </source>
</reference>
<evidence type="ECO:0000313" key="4">
    <source>
        <dbReference type="Proteomes" id="UP000184384"/>
    </source>
</evidence>
<reference evidence="3" key="2">
    <citation type="submission" date="2016-11" db="EMBL/GenBank/DDBJ databases">
        <authorList>
            <person name="Jaros S."/>
            <person name="Januszkiewicz K."/>
            <person name="Wedrychowicz H."/>
        </authorList>
    </citation>
    <scope>NUCLEOTIDE SEQUENCE [LARGE SCALE GENOMIC DNA]</scope>
    <source>
        <strain evidence="3">DSM 19729</strain>
    </source>
</reference>
<dbReference type="AlphaFoldDB" id="A0A1M5RYS4"/>
<gene>
    <name evidence="2" type="ORF">BC624_1092</name>
    <name evidence="3" type="ORF">SAMN05443373_1112</name>
</gene>
<dbReference type="RefSeq" id="WP_072945074.1">
    <property type="nucleotide sequence ID" value="NZ_FQWO01000011.1"/>
</dbReference>
<dbReference type="EMBL" id="PVUB01000009">
    <property type="protein sequence ID" value="PRZ21149.1"/>
    <property type="molecule type" value="Genomic_DNA"/>
</dbReference>
<evidence type="ECO:0000256" key="1">
    <source>
        <dbReference type="SAM" id="SignalP"/>
    </source>
</evidence>